<keyword evidence="1" id="KW-0479">Metal-binding</keyword>
<proteinExistence type="predicted"/>
<reference evidence="7 8" key="1">
    <citation type="submission" date="2014-04" db="EMBL/GenBank/DDBJ databases">
        <authorList>
            <consortium name="DOE Joint Genome Institute"/>
            <person name="Kuo A."/>
            <person name="Gay G."/>
            <person name="Dore J."/>
            <person name="Kohler A."/>
            <person name="Nagy L.G."/>
            <person name="Floudas D."/>
            <person name="Copeland A."/>
            <person name="Barry K.W."/>
            <person name="Cichocki N."/>
            <person name="Veneault-Fourrey C."/>
            <person name="LaButti K."/>
            <person name="Lindquist E.A."/>
            <person name="Lipzen A."/>
            <person name="Lundell T."/>
            <person name="Morin E."/>
            <person name="Murat C."/>
            <person name="Sun H."/>
            <person name="Tunlid A."/>
            <person name="Henrissat B."/>
            <person name="Grigoriev I.V."/>
            <person name="Hibbett D.S."/>
            <person name="Martin F."/>
            <person name="Nordberg H.P."/>
            <person name="Cantor M.N."/>
            <person name="Hua S.X."/>
        </authorList>
    </citation>
    <scope>NUCLEOTIDE SEQUENCE [LARGE SCALE GENOMIC DNA]</scope>
    <source>
        <strain evidence="8">h7</strain>
    </source>
</reference>
<dbReference type="GO" id="GO:0008270">
    <property type="term" value="F:zinc ion binding"/>
    <property type="evidence" value="ECO:0007669"/>
    <property type="project" value="UniProtKB-KW"/>
</dbReference>
<evidence type="ECO:0000313" key="8">
    <source>
        <dbReference type="Proteomes" id="UP000053424"/>
    </source>
</evidence>
<organism evidence="7 8">
    <name type="scientific">Hebeloma cylindrosporum</name>
    <dbReference type="NCBI Taxonomy" id="76867"/>
    <lineage>
        <taxon>Eukaryota</taxon>
        <taxon>Fungi</taxon>
        <taxon>Dikarya</taxon>
        <taxon>Basidiomycota</taxon>
        <taxon>Agaricomycotina</taxon>
        <taxon>Agaricomycetes</taxon>
        <taxon>Agaricomycetidae</taxon>
        <taxon>Agaricales</taxon>
        <taxon>Agaricineae</taxon>
        <taxon>Hymenogastraceae</taxon>
        <taxon>Hebeloma</taxon>
    </lineage>
</organism>
<evidence type="ECO:0000256" key="3">
    <source>
        <dbReference type="ARBA" id="ARBA00022833"/>
    </source>
</evidence>
<dbReference type="Gene3D" id="6.10.140.2220">
    <property type="match status" value="1"/>
</dbReference>
<keyword evidence="3" id="KW-0862">Zinc</keyword>
<dbReference type="SUPFAM" id="SSF144232">
    <property type="entry name" value="HIT/MYND zinc finger-like"/>
    <property type="match status" value="1"/>
</dbReference>
<dbReference type="AlphaFoldDB" id="A0A0C2YEQ9"/>
<dbReference type="PROSITE" id="PS01360">
    <property type="entry name" value="ZF_MYND_1"/>
    <property type="match status" value="1"/>
</dbReference>
<sequence length="493" mass="55691">MSTSNIPREDLLILLASFGVSLPLNTKIPTDDLHKRLSHTLDAAQQFTAIISECNVPLPLLPTKYPSWAIEKPLTEASARGNMIEYVKAKTSHKGMTLSTAKEDTFAEVRMNIRNWGKMFECGERHHFLMDKMEMWGVYIHVVSVHEIKEAPLFIVLYKEVHAKPNQPITEQVQTLREADTTDDSDTILVSRAWTTELERLTILKLLRLNSKRLSSDYHPIDKKVESKYGLKVSFALPLGPLSLRNIGKLTTNLGCEVCGDTTSISRCVQCLSVAYCGTTCQKSDWPNHKVMCRSVKGGTWRTVNIDMSSSKSGQIKVVPHHAPFPHIPRPGPTHNDDGLDPSSSSATPTANIHGSKIFLVKLQISLFDTTDILIYDRQRSFQAIWYREHQQGLFDEVEDMLGGDLKMFRWARKRPINVNQRPTAGQYTTRHQVPPGYADTRIFRGILKNCLIEIDIQGEGMHLPFKMAETFSCAFSLRDEAGTVSKLWSHFL</sequence>
<feature type="domain" description="MYND-type" evidence="6">
    <location>
        <begin position="256"/>
        <end position="293"/>
    </location>
</feature>
<feature type="region of interest" description="Disordered" evidence="5">
    <location>
        <begin position="326"/>
        <end position="349"/>
    </location>
</feature>
<dbReference type="Proteomes" id="UP000053424">
    <property type="component" value="Unassembled WGS sequence"/>
</dbReference>
<dbReference type="STRING" id="686832.A0A0C2YEQ9"/>
<protein>
    <recommendedName>
        <fullName evidence="6">MYND-type domain-containing protein</fullName>
    </recommendedName>
</protein>
<evidence type="ECO:0000313" key="7">
    <source>
        <dbReference type="EMBL" id="KIM39522.1"/>
    </source>
</evidence>
<dbReference type="HOGENOM" id="CLU_038729_0_0_1"/>
<evidence type="ECO:0000259" key="6">
    <source>
        <dbReference type="PROSITE" id="PS50865"/>
    </source>
</evidence>
<name>A0A0C2YEQ9_HEBCY</name>
<dbReference type="PROSITE" id="PS50865">
    <property type="entry name" value="ZF_MYND_2"/>
    <property type="match status" value="1"/>
</dbReference>
<dbReference type="Pfam" id="PF01753">
    <property type="entry name" value="zf-MYND"/>
    <property type="match status" value="1"/>
</dbReference>
<reference evidence="8" key="2">
    <citation type="submission" date="2015-01" db="EMBL/GenBank/DDBJ databases">
        <title>Evolutionary Origins and Diversification of the Mycorrhizal Mutualists.</title>
        <authorList>
            <consortium name="DOE Joint Genome Institute"/>
            <consortium name="Mycorrhizal Genomics Consortium"/>
            <person name="Kohler A."/>
            <person name="Kuo A."/>
            <person name="Nagy L.G."/>
            <person name="Floudas D."/>
            <person name="Copeland A."/>
            <person name="Barry K.W."/>
            <person name="Cichocki N."/>
            <person name="Veneault-Fourrey C."/>
            <person name="LaButti K."/>
            <person name="Lindquist E.A."/>
            <person name="Lipzen A."/>
            <person name="Lundell T."/>
            <person name="Morin E."/>
            <person name="Murat C."/>
            <person name="Riley R."/>
            <person name="Ohm R."/>
            <person name="Sun H."/>
            <person name="Tunlid A."/>
            <person name="Henrissat B."/>
            <person name="Grigoriev I.V."/>
            <person name="Hibbett D.S."/>
            <person name="Martin F."/>
        </authorList>
    </citation>
    <scope>NUCLEOTIDE SEQUENCE [LARGE SCALE GENOMIC DNA]</scope>
    <source>
        <strain evidence="8">h7</strain>
    </source>
</reference>
<dbReference type="InterPro" id="IPR002893">
    <property type="entry name" value="Znf_MYND"/>
</dbReference>
<evidence type="ECO:0000256" key="5">
    <source>
        <dbReference type="SAM" id="MobiDB-lite"/>
    </source>
</evidence>
<dbReference type="EMBL" id="KN831785">
    <property type="protein sequence ID" value="KIM39522.1"/>
    <property type="molecule type" value="Genomic_DNA"/>
</dbReference>
<evidence type="ECO:0000256" key="1">
    <source>
        <dbReference type="ARBA" id="ARBA00022723"/>
    </source>
</evidence>
<accession>A0A0C2YEQ9</accession>
<keyword evidence="2 4" id="KW-0863">Zinc-finger</keyword>
<keyword evidence="8" id="KW-1185">Reference proteome</keyword>
<evidence type="ECO:0000256" key="4">
    <source>
        <dbReference type="PROSITE-ProRule" id="PRU00134"/>
    </source>
</evidence>
<gene>
    <name evidence="7" type="ORF">M413DRAFT_415454</name>
</gene>
<dbReference type="OrthoDB" id="341421at2759"/>
<evidence type="ECO:0000256" key="2">
    <source>
        <dbReference type="ARBA" id="ARBA00022771"/>
    </source>
</evidence>